<name>A0ABT0PCL2_9GAMM</name>
<evidence type="ECO:0000256" key="1">
    <source>
        <dbReference type="SAM" id="Coils"/>
    </source>
</evidence>
<evidence type="ECO:0000256" key="2">
    <source>
        <dbReference type="SAM" id="SignalP"/>
    </source>
</evidence>
<keyword evidence="4" id="KW-1185">Reference proteome</keyword>
<evidence type="ECO:0000313" key="3">
    <source>
        <dbReference type="EMBL" id="MCL6269115.1"/>
    </source>
</evidence>
<reference evidence="3 4" key="1">
    <citation type="submission" date="2022-05" db="EMBL/GenBank/DDBJ databases">
        <authorList>
            <person name="Park J.-S."/>
        </authorList>
    </citation>
    <scope>NUCLEOTIDE SEQUENCE [LARGE SCALE GENOMIC DNA]</scope>
    <source>
        <strain evidence="3 4">2012CJ34-2</strain>
    </source>
</reference>
<accession>A0ABT0PCL2</accession>
<dbReference type="InterPro" id="IPR016866">
    <property type="entry name" value="UCP028069"/>
</dbReference>
<protein>
    <submittedName>
        <fullName evidence="3">DUF3450 domain-containing protein</fullName>
    </submittedName>
</protein>
<sequence>MKTLQLIVAILLTGIAATAQSVDHQELLKQRLEALTKENGLLKQTIGRQERQISRQKQELSNTIQLQQTLDLISDKAQSDIQSLQQNQPYLQTEISEHQKAHIDSPKSSERFLTSLSLMREELESSISLTSWSGQLESGQKVEFIKLGRIALYYLTPDAQEGAIYLPEKEQWRALTLSQTLELIKARNMTLMEKSGDWLHLPLPRTRIRQEGES</sequence>
<keyword evidence="2" id="KW-0732">Signal</keyword>
<feature type="coiled-coil region" evidence="1">
    <location>
        <begin position="25"/>
        <end position="52"/>
    </location>
</feature>
<dbReference type="Pfam" id="PF11932">
    <property type="entry name" value="DUF3450"/>
    <property type="match status" value="1"/>
</dbReference>
<organism evidence="3 4">
    <name type="scientific">Parendozoicomonas callyspongiae</name>
    <dbReference type="NCBI Taxonomy" id="2942213"/>
    <lineage>
        <taxon>Bacteria</taxon>
        <taxon>Pseudomonadati</taxon>
        <taxon>Pseudomonadota</taxon>
        <taxon>Gammaproteobacteria</taxon>
        <taxon>Oceanospirillales</taxon>
        <taxon>Endozoicomonadaceae</taxon>
        <taxon>Parendozoicomonas</taxon>
    </lineage>
</organism>
<keyword evidence="1" id="KW-0175">Coiled coil</keyword>
<proteinExistence type="predicted"/>
<feature type="chain" id="PRO_5047174971" evidence="2">
    <location>
        <begin position="22"/>
        <end position="214"/>
    </location>
</feature>
<dbReference type="EMBL" id="JAMFLX010000004">
    <property type="protein sequence ID" value="MCL6269115.1"/>
    <property type="molecule type" value="Genomic_DNA"/>
</dbReference>
<evidence type="ECO:0000313" key="4">
    <source>
        <dbReference type="Proteomes" id="UP001203338"/>
    </source>
</evidence>
<dbReference type="Proteomes" id="UP001203338">
    <property type="component" value="Unassembled WGS sequence"/>
</dbReference>
<dbReference type="RefSeq" id="WP_249698000.1">
    <property type="nucleotide sequence ID" value="NZ_JAMFLX010000004.1"/>
</dbReference>
<feature type="signal peptide" evidence="2">
    <location>
        <begin position="1"/>
        <end position="21"/>
    </location>
</feature>
<comment type="caution">
    <text evidence="3">The sequence shown here is derived from an EMBL/GenBank/DDBJ whole genome shotgun (WGS) entry which is preliminary data.</text>
</comment>
<gene>
    <name evidence="3" type="ORF">M3P05_04055</name>
</gene>